<sequence>MQKIFTFAQIGEAAACMDNKVLGYISGWQSESFESHETFDLLAFDYYDIRSERTASSKILIYMDKEHLFFFCRDQAAELCVGNIVQELTGNSPINNEQLFYAFFVKLLQGDMDYLNRFETQINDEEAKILSGRQRDAIVQICSWRKELLRLKRYYEQLDSIFDEMDANDNRLLSGQFIKRIAILGARTGRYLNAVRNLQEIVNQMREEYQSQLSIQQNDLMRVFTIVTVLFLPLTLIAGWYGMNFTEMPELHWKFGYPAVVIASVVIITALILFFKRKKWF</sequence>
<evidence type="ECO:0000256" key="6">
    <source>
        <dbReference type="ARBA" id="ARBA00022842"/>
    </source>
</evidence>
<dbReference type="InterPro" id="IPR045861">
    <property type="entry name" value="CorA_cytoplasmic_dom"/>
</dbReference>
<keyword evidence="8" id="KW-0406">Ion transport</keyword>
<dbReference type="InterPro" id="IPR045863">
    <property type="entry name" value="CorA_TM1_TM2"/>
</dbReference>
<evidence type="ECO:0000256" key="12">
    <source>
        <dbReference type="SAM" id="Phobius"/>
    </source>
</evidence>
<evidence type="ECO:0000256" key="9">
    <source>
        <dbReference type="ARBA" id="ARBA00023136"/>
    </source>
</evidence>
<keyword evidence="7 12" id="KW-1133">Transmembrane helix</keyword>
<protein>
    <recommendedName>
        <fullName evidence="15">Magnesium transport protein CorA</fullName>
    </recommendedName>
</protein>
<keyword evidence="6" id="KW-0460">Magnesium</keyword>
<comment type="catalytic activity">
    <reaction evidence="10">
        <text>Mg(2+)(in) = Mg(2+)(out)</text>
        <dbReference type="Rhea" id="RHEA:29827"/>
        <dbReference type="ChEBI" id="CHEBI:18420"/>
    </reaction>
</comment>
<keyword evidence="5 12" id="KW-0812">Transmembrane</keyword>
<feature type="transmembrane region" description="Helical" evidence="12">
    <location>
        <begin position="255"/>
        <end position="275"/>
    </location>
</feature>
<evidence type="ECO:0000256" key="7">
    <source>
        <dbReference type="ARBA" id="ARBA00022989"/>
    </source>
</evidence>
<evidence type="ECO:0000256" key="10">
    <source>
        <dbReference type="ARBA" id="ARBA00034269"/>
    </source>
</evidence>
<dbReference type="EMBL" id="DVND01000019">
    <property type="protein sequence ID" value="HIU47888.1"/>
    <property type="molecule type" value="Genomic_DNA"/>
</dbReference>
<keyword evidence="4" id="KW-1003">Cell membrane</keyword>
<comment type="function">
    <text evidence="11">Mediates influx of magnesium ions. Alternates between open and closed states. Activated by low cytoplasmic Mg(2+) levels. Inactive when cytoplasmic Mg(2+) levels are high.</text>
</comment>
<dbReference type="GO" id="GO:0005886">
    <property type="term" value="C:plasma membrane"/>
    <property type="evidence" value="ECO:0007669"/>
    <property type="project" value="UniProtKB-SubCell"/>
</dbReference>
<evidence type="ECO:0000256" key="3">
    <source>
        <dbReference type="ARBA" id="ARBA00022448"/>
    </source>
</evidence>
<accession>A0A9D1S659</accession>
<reference evidence="13" key="2">
    <citation type="journal article" date="2021" name="PeerJ">
        <title>Extensive microbial diversity within the chicken gut microbiome revealed by metagenomics and culture.</title>
        <authorList>
            <person name="Gilroy R."/>
            <person name="Ravi A."/>
            <person name="Getino M."/>
            <person name="Pursley I."/>
            <person name="Horton D.L."/>
            <person name="Alikhan N.F."/>
            <person name="Baker D."/>
            <person name="Gharbi K."/>
            <person name="Hall N."/>
            <person name="Watson M."/>
            <person name="Adriaenssens E.M."/>
            <person name="Foster-Nyarko E."/>
            <person name="Jarju S."/>
            <person name="Secka A."/>
            <person name="Antonio M."/>
            <person name="Oren A."/>
            <person name="Chaudhuri R.R."/>
            <person name="La Ragione R."/>
            <person name="Hildebrand F."/>
            <person name="Pallen M.J."/>
        </authorList>
    </citation>
    <scope>NUCLEOTIDE SEQUENCE</scope>
    <source>
        <strain evidence="13">ChiSjej4B22-9803</strain>
    </source>
</reference>
<dbReference type="SUPFAM" id="SSF144083">
    <property type="entry name" value="Magnesium transport protein CorA, transmembrane region"/>
    <property type="match status" value="1"/>
</dbReference>
<name>A0A9D1S659_9FIRM</name>
<evidence type="ECO:0000256" key="5">
    <source>
        <dbReference type="ARBA" id="ARBA00022692"/>
    </source>
</evidence>
<dbReference type="FunFam" id="1.20.58.340:FF:000004">
    <property type="entry name" value="Magnesium transport protein CorA"/>
    <property type="match status" value="1"/>
</dbReference>
<dbReference type="InterPro" id="IPR002523">
    <property type="entry name" value="MgTranspt_CorA/ZnTranspt_ZntB"/>
</dbReference>
<evidence type="ECO:0000256" key="2">
    <source>
        <dbReference type="ARBA" id="ARBA00009765"/>
    </source>
</evidence>
<keyword evidence="3" id="KW-0813">Transport</keyword>
<dbReference type="PANTHER" id="PTHR46494">
    <property type="entry name" value="CORA FAMILY METAL ION TRANSPORTER (EUROFUNG)"/>
    <property type="match status" value="1"/>
</dbReference>
<dbReference type="Proteomes" id="UP000824111">
    <property type="component" value="Unassembled WGS sequence"/>
</dbReference>
<keyword evidence="9 12" id="KW-0472">Membrane</keyword>
<gene>
    <name evidence="13" type="ORF">IAB04_00835</name>
</gene>
<evidence type="ECO:0000256" key="8">
    <source>
        <dbReference type="ARBA" id="ARBA00023065"/>
    </source>
</evidence>
<organism evidence="13 14">
    <name type="scientific">Candidatus Avimonoglobus intestinipullorum</name>
    <dbReference type="NCBI Taxonomy" id="2840699"/>
    <lineage>
        <taxon>Bacteria</taxon>
        <taxon>Bacillati</taxon>
        <taxon>Bacillota</taxon>
        <taxon>Clostridia</taxon>
        <taxon>Eubacteriales</taxon>
        <taxon>Candidatus Avimonoglobus</taxon>
    </lineage>
</organism>
<dbReference type="Gene3D" id="1.20.58.340">
    <property type="entry name" value="Magnesium transport protein CorA, transmembrane region"/>
    <property type="match status" value="2"/>
</dbReference>
<evidence type="ECO:0000256" key="11">
    <source>
        <dbReference type="ARBA" id="ARBA00045497"/>
    </source>
</evidence>
<evidence type="ECO:0000256" key="4">
    <source>
        <dbReference type="ARBA" id="ARBA00022475"/>
    </source>
</evidence>
<dbReference type="AlphaFoldDB" id="A0A9D1S659"/>
<evidence type="ECO:0000313" key="14">
    <source>
        <dbReference type="Proteomes" id="UP000824111"/>
    </source>
</evidence>
<dbReference type="CDD" id="cd12826">
    <property type="entry name" value="EcCorA_ZntB-like_u1"/>
    <property type="match status" value="1"/>
</dbReference>
<feature type="transmembrane region" description="Helical" evidence="12">
    <location>
        <begin position="223"/>
        <end position="243"/>
    </location>
</feature>
<comment type="similarity">
    <text evidence="2">Belongs to the CorA metal ion transporter (MIT) (TC 1.A.35) family.</text>
</comment>
<dbReference type="SUPFAM" id="SSF143865">
    <property type="entry name" value="CorA soluble domain-like"/>
    <property type="match status" value="1"/>
</dbReference>
<dbReference type="GO" id="GO:0015087">
    <property type="term" value="F:cobalt ion transmembrane transporter activity"/>
    <property type="evidence" value="ECO:0007669"/>
    <property type="project" value="TreeGrafter"/>
</dbReference>
<dbReference type="Pfam" id="PF01544">
    <property type="entry name" value="CorA"/>
    <property type="match status" value="1"/>
</dbReference>
<dbReference type="GO" id="GO:0015095">
    <property type="term" value="F:magnesium ion transmembrane transporter activity"/>
    <property type="evidence" value="ECO:0007669"/>
    <property type="project" value="TreeGrafter"/>
</dbReference>
<proteinExistence type="inferred from homology"/>
<dbReference type="PANTHER" id="PTHR46494:SF1">
    <property type="entry name" value="CORA FAMILY METAL ION TRANSPORTER (EUROFUNG)"/>
    <property type="match status" value="1"/>
</dbReference>
<evidence type="ECO:0000313" key="13">
    <source>
        <dbReference type="EMBL" id="HIU47888.1"/>
    </source>
</evidence>
<evidence type="ECO:0008006" key="15">
    <source>
        <dbReference type="Google" id="ProtNLM"/>
    </source>
</evidence>
<dbReference type="GO" id="GO:0000287">
    <property type="term" value="F:magnesium ion binding"/>
    <property type="evidence" value="ECO:0007669"/>
    <property type="project" value="TreeGrafter"/>
</dbReference>
<reference evidence="13" key="1">
    <citation type="submission" date="2020-10" db="EMBL/GenBank/DDBJ databases">
        <authorList>
            <person name="Gilroy R."/>
        </authorList>
    </citation>
    <scope>NUCLEOTIDE SEQUENCE</scope>
    <source>
        <strain evidence="13">ChiSjej4B22-9803</strain>
    </source>
</reference>
<comment type="subcellular location">
    <subcellularLocation>
        <location evidence="1">Cell membrane</location>
        <topology evidence="1">Multi-pass membrane protein</topology>
    </subcellularLocation>
</comment>
<comment type="caution">
    <text evidence="13">The sequence shown here is derived from an EMBL/GenBank/DDBJ whole genome shotgun (WGS) entry which is preliminary data.</text>
</comment>
<evidence type="ECO:0000256" key="1">
    <source>
        <dbReference type="ARBA" id="ARBA00004651"/>
    </source>
</evidence>
<dbReference type="GO" id="GO:0050897">
    <property type="term" value="F:cobalt ion binding"/>
    <property type="evidence" value="ECO:0007669"/>
    <property type="project" value="TreeGrafter"/>
</dbReference>